<comment type="caution">
    <text evidence="2">The sequence shown here is derived from an EMBL/GenBank/DDBJ whole genome shotgun (WGS) entry which is preliminary data.</text>
</comment>
<evidence type="ECO:0000259" key="1">
    <source>
        <dbReference type="Pfam" id="PF01370"/>
    </source>
</evidence>
<dbReference type="EMBL" id="JAZGQL010000012">
    <property type="protein sequence ID" value="MEE6308630.1"/>
    <property type="molecule type" value="Genomic_DNA"/>
</dbReference>
<dbReference type="Pfam" id="PF01370">
    <property type="entry name" value="Epimerase"/>
    <property type="match status" value="1"/>
</dbReference>
<feature type="domain" description="NAD-dependent epimerase/dehydratase" evidence="1">
    <location>
        <begin position="4"/>
        <end position="222"/>
    </location>
</feature>
<evidence type="ECO:0000313" key="3">
    <source>
        <dbReference type="Proteomes" id="UP001339911"/>
    </source>
</evidence>
<dbReference type="PANTHER" id="PTHR43245">
    <property type="entry name" value="BIFUNCTIONAL POLYMYXIN RESISTANCE PROTEIN ARNA"/>
    <property type="match status" value="1"/>
</dbReference>
<accession>A0ABU7SFB9</accession>
<gene>
    <name evidence="2" type="ORF">V1634_17515</name>
</gene>
<protein>
    <submittedName>
        <fullName evidence="2">NAD(P)-dependent oxidoreductase</fullName>
    </submittedName>
</protein>
<dbReference type="InterPro" id="IPR001509">
    <property type="entry name" value="Epimerase_deHydtase"/>
</dbReference>
<name>A0ABU7SFB9_9ACTN</name>
<dbReference type="SUPFAM" id="SSF51735">
    <property type="entry name" value="NAD(P)-binding Rossmann-fold domains"/>
    <property type="match status" value="1"/>
</dbReference>
<evidence type="ECO:0000313" key="2">
    <source>
        <dbReference type="EMBL" id="MEE6308630.1"/>
    </source>
</evidence>
<keyword evidence="3" id="KW-1185">Reference proteome</keyword>
<dbReference type="RefSeq" id="WP_331208907.1">
    <property type="nucleotide sequence ID" value="NZ_JAZGQL010000012.1"/>
</dbReference>
<dbReference type="InterPro" id="IPR050177">
    <property type="entry name" value="Lipid_A_modif_metabolic_enz"/>
</dbReference>
<dbReference type="Gene3D" id="3.40.50.720">
    <property type="entry name" value="NAD(P)-binding Rossmann-like Domain"/>
    <property type="match status" value="1"/>
</dbReference>
<dbReference type="Proteomes" id="UP001339911">
    <property type="component" value="Unassembled WGS sequence"/>
</dbReference>
<sequence>MSTVLLFGASGFVGRQVRAVLAPDAELRCPGRADCDLGTVELRELTRLVRAVAPDAVVNCTGALDGTDDELVLANTLVTAKLVEAVAAGAPGARLVRIGSAGEYGPMPPGEAADESATGRPTGAYGVSHLAGTRLVELACRAGRVDGVVLRVFNPVGPGLPTGNVLGRAALLLRQALARGEDRIVLGSLDAHRDFVDVRDVALAVRAAVRIRALPERIFNIGSGRAVPTRTAVQLLARAAGFTGRIVEEAGPPGTSRSGGVAWACADIRAAADLLGWRPSYDLPASVSALWYATAGIQLPDRGVVPSVTPPAQPKESACIQESAS</sequence>
<proteinExistence type="predicted"/>
<organism evidence="2 3">
    <name type="scientific">Plantactinospora veratri</name>
    <dbReference type="NCBI Taxonomy" id="1436122"/>
    <lineage>
        <taxon>Bacteria</taxon>
        <taxon>Bacillati</taxon>
        <taxon>Actinomycetota</taxon>
        <taxon>Actinomycetes</taxon>
        <taxon>Micromonosporales</taxon>
        <taxon>Micromonosporaceae</taxon>
        <taxon>Plantactinospora</taxon>
    </lineage>
</organism>
<dbReference type="InterPro" id="IPR036291">
    <property type="entry name" value="NAD(P)-bd_dom_sf"/>
</dbReference>
<reference evidence="2 3" key="1">
    <citation type="submission" date="2024-01" db="EMBL/GenBank/DDBJ databases">
        <title>Genome insights into Plantactinospora veratri sp. nov.</title>
        <authorList>
            <person name="Wang L."/>
        </authorList>
    </citation>
    <scope>NUCLEOTIDE SEQUENCE [LARGE SCALE GENOMIC DNA]</scope>
    <source>
        <strain evidence="2 3">NEAU-FHS4</strain>
    </source>
</reference>
<dbReference type="PANTHER" id="PTHR43245:SF58">
    <property type="entry name" value="BLL5923 PROTEIN"/>
    <property type="match status" value="1"/>
</dbReference>